<feature type="region of interest" description="Disordered" evidence="2">
    <location>
        <begin position="311"/>
        <end position="351"/>
    </location>
</feature>
<evidence type="ECO:0000256" key="2">
    <source>
        <dbReference type="SAM" id="MobiDB-lite"/>
    </source>
</evidence>
<dbReference type="SMART" id="SM00398">
    <property type="entry name" value="HMG"/>
    <property type="match status" value="1"/>
</dbReference>
<evidence type="ECO:0000256" key="1">
    <source>
        <dbReference type="PROSITE-ProRule" id="PRU00267"/>
    </source>
</evidence>
<reference evidence="4" key="1">
    <citation type="submission" date="2021-03" db="EMBL/GenBank/DDBJ databases">
        <authorList>
            <person name="Bekaert M."/>
        </authorList>
    </citation>
    <scope>NUCLEOTIDE SEQUENCE</scope>
</reference>
<dbReference type="EMBL" id="CAJPWZ010003150">
    <property type="protein sequence ID" value="CAG2253429.1"/>
    <property type="molecule type" value="Genomic_DNA"/>
</dbReference>
<keyword evidence="1" id="KW-0539">Nucleus</keyword>
<feature type="DNA-binding region" description="HMG box" evidence="1">
    <location>
        <begin position="434"/>
        <end position="489"/>
    </location>
</feature>
<sequence length="508" mass="58297">MKDSVSDLPDLQYSEPIRNVSDGRSFKESQPGQYIYDPMFCIHGDDLEDEESVPDISQLPFQSYLNTPQKSPNNAEVLAVTPDDKKIRSAGQNKTPRTMMKMMERHRENERVRHHTLNKSMKKVCDRVPGLSPFMKETKNTISFVCGHLGIKQLRMSTNFITEQWSEPAEKKEEVMMIKRKVTPKNSKKMLMEKKRQKISSPTIDSTTDDLLQGVSSTLKINEDIFLDDNACCVPEHYEDPYLNEDFLPSSSKLDNFPDAFDLMSSPLGKIPHHQTIDSSDECGIREDKQDMDICESPLRTISPDCVLATTLSQSSNPPPTPINYSITPTKYRNKRKQSTPQRSPFNDISNVSPHRRLAISSPSGRKWMRTESKFSKECPVDEDFVSYEPDIYRFHKSSTSRRKKWDIENQPPNSQSSSTVSSVLKVEKIDHRKTTWMNGFMMFSRLNRRSFIESNPGVHTSQISKMMGHAWRQMASDDQLPYREKAKDYASSMKNLLCDESVSSDDN</sequence>
<dbReference type="SUPFAM" id="SSF47095">
    <property type="entry name" value="HMG-box"/>
    <property type="match status" value="1"/>
</dbReference>
<organism evidence="4 5">
    <name type="scientific">Mytilus edulis</name>
    <name type="common">Blue mussel</name>
    <dbReference type="NCBI Taxonomy" id="6550"/>
    <lineage>
        <taxon>Eukaryota</taxon>
        <taxon>Metazoa</taxon>
        <taxon>Spiralia</taxon>
        <taxon>Lophotrochozoa</taxon>
        <taxon>Mollusca</taxon>
        <taxon>Bivalvia</taxon>
        <taxon>Autobranchia</taxon>
        <taxon>Pteriomorphia</taxon>
        <taxon>Mytilida</taxon>
        <taxon>Mytiloidea</taxon>
        <taxon>Mytilidae</taxon>
        <taxon>Mytilinae</taxon>
        <taxon>Mytilus</taxon>
    </lineage>
</organism>
<evidence type="ECO:0000313" key="4">
    <source>
        <dbReference type="EMBL" id="CAG2253429.1"/>
    </source>
</evidence>
<feature type="compositionally biased region" description="Low complexity" evidence="2">
    <location>
        <begin position="410"/>
        <end position="422"/>
    </location>
</feature>
<feature type="compositionally biased region" description="Polar residues" evidence="2">
    <location>
        <begin position="339"/>
        <end position="351"/>
    </location>
</feature>
<keyword evidence="5" id="KW-1185">Reference proteome</keyword>
<evidence type="ECO:0000259" key="3">
    <source>
        <dbReference type="PROSITE" id="PS50118"/>
    </source>
</evidence>
<dbReference type="GO" id="GO:0005634">
    <property type="term" value="C:nucleus"/>
    <property type="evidence" value="ECO:0007669"/>
    <property type="project" value="UniProtKB-UniRule"/>
</dbReference>
<name>A0A8S3V721_MYTED</name>
<proteinExistence type="predicted"/>
<protein>
    <recommendedName>
        <fullName evidence="3">HMG box domain-containing protein</fullName>
    </recommendedName>
</protein>
<comment type="caution">
    <text evidence="4">The sequence shown here is derived from an EMBL/GenBank/DDBJ whole genome shotgun (WGS) entry which is preliminary data.</text>
</comment>
<dbReference type="Gene3D" id="1.10.30.10">
    <property type="entry name" value="High mobility group box domain"/>
    <property type="match status" value="1"/>
</dbReference>
<accession>A0A8S3V721</accession>
<gene>
    <name evidence="4" type="ORF">MEDL_64961</name>
</gene>
<dbReference type="Pfam" id="PF00505">
    <property type="entry name" value="HMG_box"/>
    <property type="match status" value="1"/>
</dbReference>
<dbReference type="AlphaFoldDB" id="A0A8S3V721"/>
<feature type="domain" description="HMG box" evidence="3">
    <location>
        <begin position="434"/>
        <end position="489"/>
    </location>
</feature>
<dbReference type="PROSITE" id="PS50118">
    <property type="entry name" value="HMG_BOX_2"/>
    <property type="match status" value="1"/>
</dbReference>
<dbReference type="InterPro" id="IPR036910">
    <property type="entry name" value="HMG_box_dom_sf"/>
</dbReference>
<dbReference type="GO" id="GO:0003677">
    <property type="term" value="F:DNA binding"/>
    <property type="evidence" value="ECO:0007669"/>
    <property type="project" value="UniProtKB-UniRule"/>
</dbReference>
<dbReference type="InterPro" id="IPR009071">
    <property type="entry name" value="HMG_box_dom"/>
</dbReference>
<dbReference type="PANTHER" id="PTHR47658:SF1">
    <property type="entry name" value="MEIOSIS INITIATOR PROTEIN"/>
    <property type="match status" value="1"/>
</dbReference>
<dbReference type="PANTHER" id="PTHR47658">
    <property type="entry name" value="HIGH MOBILITY GROUP B PROTEIN 12-RELATED"/>
    <property type="match status" value="1"/>
</dbReference>
<keyword evidence="1" id="KW-0238">DNA-binding</keyword>
<feature type="region of interest" description="Disordered" evidence="2">
    <location>
        <begin position="400"/>
        <end position="422"/>
    </location>
</feature>
<dbReference type="OrthoDB" id="1919336at2759"/>
<feature type="region of interest" description="Disordered" evidence="2">
    <location>
        <begin position="1"/>
        <end position="31"/>
    </location>
</feature>
<dbReference type="Proteomes" id="UP000683360">
    <property type="component" value="Unassembled WGS sequence"/>
</dbReference>
<evidence type="ECO:0000313" key="5">
    <source>
        <dbReference type="Proteomes" id="UP000683360"/>
    </source>
</evidence>